<dbReference type="PANTHER" id="PTHR45613">
    <property type="entry name" value="PENTATRICOPEPTIDE REPEAT-CONTAINING PROTEIN"/>
    <property type="match status" value="1"/>
</dbReference>
<reference evidence="3 4" key="1">
    <citation type="submission" date="2024-04" db="EMBL/GenBank/DDBJ databases">
        <title>Genome assembly C_amara_ONT_v2.</title>
        <authorList>
            <person name="Yant L."/>
            <person name="Moore C."/>
            <person name="Slenker M."/>
        </authorList>
    </citation>
    <scope>NUCLEOTIDE SEQUENCE [LARGE SCALE GENOMIC DNA]</scope>
    <source>
        <tissue evidence="3">Leaf</tissue>
    </source>
</reference>
<dbReference type="Proteomes" id="UP001558713">
    <property type="component" value="Unassembled WGS sequence"/>
</dbReference>
<comment type="caution">
    <text evidence="3">The sequence shown here is derived from an EMBL/GenBank/DDBJ whole genome shotgun (WGS) entry which is preliminary data.</text>
</comment>
<protein>
    <submittedName>
        <fullName evidence="3">Pentatricopeptide repeat-containing protein</fullName>
    </submittedName>
</protein>
<dbReference type="NCBIfam" id="TIGR00756">
    <property type="entry name" value="PPR"/>
    <property type="match status" value="2"/>
</dbReference>
<feature type="repeat" description="PPR" evidence="2">
    <location>
        <begin position="9"/>
        <end position="43"/>
    </location>
</feature>
<dbReference type="EMBL" id="JBANAX010000205">
    <property type="protein sequence ID" value="KAL1218649.1"/>
    <property type="molecule type" value="Genomic_DNA"/>
</dbReference>
<keyword evidence="4" id="KW-1185">Reference proteome</keyword>
<evidence type="ECO:0000256" key="1">
    <source>
        <dbReference type="ARBA" id="ARBA00022737"/>
    </source>
</evidence>
<dbReference type="PROSITE" id="PS51375">
    <property type="entry name" value="PPR"/>
    <property type="match status" value="2"/>
</dbReference>
<evidence type="ECO:0000256" key="2">
    <source>
        <dbReference type="PROSITE-ProRule" id="PRU00708"/>
    </source>
</evidence>
<accession>A0ABD1BNG9</accession>
<dbReference type="InterPro" id="IPR011990">
    <property type="entry name" value="TPR-like_helical_dom_sf"/>
</dbReference>
<evidence type="ECO:0000313" key="4">
    <source>
        <dbReference type="Proteomes" id="UP001558713"/>
    </source>
</evidence>
<name>A0ABD1BNG9_CARAN</name>
<evidence type="ECO:0000313" key="3">
    <source>
        <dbReference type="EMBL" id="KAL1218649.1"/>
    </source>
</evidence>
<dbReference type="Gene3D" id="1.25.40.10">
    <property type="entry name" value="Tetratricopeptide repeat domain"/>
    <property type="match status" value="1"/>
</dbReference>
<dbReference type="AlphaFoldDB" id="A0ABD1BNG9"/>
<organism evidence="3 4">
    <name type="scientific">Cardamine amara subsp. amara</name>
    <dbReference type="NCBI Taxonomy" id="228776"/>
    <lineage>
        <taxon>Eukaryota</taxon>
        <taxon>Viridiplantae</taxon>
        <taxon>Streptophyta</taxon>
        <taxon>Embryophyta</taxon>
        <taxon>Tracheophyta</taxon>
        <taxon>Spermatophyta</taxon>
        <taxon>Magnoliopsida</taxon>
        <taxon>eudicotyledons</taxon>
        <taxon>Gunneridae</taxon>
        <taxon>Pentapetalae</taxon>
        <taxon>rosids</taxon>
        <taxon>malvids</taxon>
        <taxon>Brassicales</taxon>
        <taxon>Brassicaceae</taxon>
        <taxon>Cardamineae</taxon>
        <taxon>Cardamine</taxon>
    </lineage>
</organism>
<dbReference type="PANTHER" id="PTHR45613:SF312">
    <property type="entry name" value="RFP1"/>
    <property type="match status" value="1"/>
</dbReference>
<dbReference type="InterPro" id="IPR002885">
    <property type="entry name" value="PPR_rpt"/>
</dbReference>
<feature type="repeat" description="PPR" evidence="2">
    <location>
        <begin position="44"/>
        <end position="78"/>
    </location>
</feature>
<keyword evidence="1" id="KW-0677">Repeat</keyword>
<dbReference type="Pfam" id="PF13041">
    <property type="entry name" value="PPR_2"/>
    <property type="match status" value="1"/>
</dbReference>
<proteinExistence type="predicted"/>
<dbReference type="Pfam" id="PF12854">
    <property type="entry name" value="PPR_1"/>
    <property type="match status" value="1"/>
</dbReference>
<gene>
    <name evidence="3" type="ORF">V5N11_029521</name>
</gene>
<sequence>MFKKSIDPDIFTYNSLINGFCMHDRLEEAKQLFEFMVSKDCLPNIVMYNTLINGFCKCERVEDGMELCREMSQKGLVGNTVTYTTDSKGSTGLNAAVAFAGAGVCGSGQLRL</sequence>